<keyword evidence="6" id="KW-1185">Reference proteome</keyword>
<dbReference type="AlphaFoldDB" id="A0A8J4CC29"/>
<keyword evidence="2" id="KW-0808">Transferase</keyword>
<evidence type="ECO:0000259" key="3">
    <source>
        <dbReference type="SMART" id="SM00672"/>
    </source>
</evidence>
<evidence type="ECO:0000256" key="1">
    <source>
        <dbReference type="ARBA" id="ARBA00010118"/>
    </source>
</evidence>
<organism evidence="4 6">
    <name type="scientific">Volvox reticuliferus</name>
    <dbReference type="NCBI Taxonomy" id="1737510"/>
    <lineage>
        <taxon>Eukaryota</taxon>
        <taxon>Viridiplantae</taxon>
        <taxon>Chlorophyta</taxon>
        <taxon>core chlorophytes</taxon>
        <taxon>Chlorophyceae</taxon>
        <taxon>CS clade</taxon>
        <taxon>Chlamydomonadales</taxon>
        <taxon>Volvocaceae</taxon>
        <taxon>Volvox</taxon>
    </lineage>
</organism>
<dbReference type="EMBL" id="BNCP01000014">
    <property type="protein sequence ID" value="GIL78807.1"/>
    <property type="molecule type" value="Genomic_DNA"/>
</dbReference>
<proteinExistence type="inferred from homology"/>
<dbReference type="GO" id="GO:0016740">
    <property type="term" value="F:transferase activity"/>
    <property type="evidence" value="ECO:0007669"/>
    <property type="project" value="UniProtKB-KW"/>
</dbReference>
<evidence type="ECO:0000313" key="6">
    <source>
        <dbReference type="Proteomes" id="UP000747110"/>
    </source>
</evidence>
<dbReference type="InterPro" id="IPR051091">
    <property type="entry name" value="O-Glucosyltr/Glycosyltrsf_90"/>
</dbReference>
<sequence>MSLNRRHVLCFCLCTIICNCILLGFTFRELILKSARQQQSLDASAWNESRLQFEFVGDYYFAVTPKDGTPSFEWPLPFNLPQRSCFEVAKSVDEPRSSRYHPRLTAISSFGENAPRAYWRWPGNITKADFENAAAREWPGCIHCMNLVRYKVLGRKLYVVETAPEGTHQKIAEEMLQVVLYLFPIPDMEFLLHFGDGCTNGLPVISWNLCRQFADAGFTMPSYSNWCRSLGPTQLLAFSTCLKKRYPPSKRKPVVIWRGSTTDTQLGEFTKDNYLKALRIQLHMFARNYTDILDVRIMKHLNCDDFVKAQINDTGSHIHSEHYNKYCAILDINGNGWSDRFGELVHYNTPVLKMESNFTGYFEHLFAPDVGVVKFKSDFSDLPEKARQLIAGCKEAARGGEAGEMVHRITKNMQATSLVLLDQVGVAEAFAYTLFVYKNLSSWEVDPSLQGFKQVNVTCCASAKVPEWLAAAVEEHHGRQWTPSRTRHGLTLAN</sequence>
<evidence type="ECO:0000313" key="5">
    <source>
        <dbReference type="EMBL" id="GIL93956.1"/>
    </source>
</evidence>
<dbReference type="EMBL" id="BNCQ01000001">
    <property type="protein sequence ID" value="GIL93956.1"/>
    <property type="molecule type" value="Genomic_DNA"/>
</dbReference>
<dbReference type="Pfam" id="PF05686">
    <property type="entry name" value="Glyco_transf_90"/>
    <property type="match status" value="1"/>
</dbReference>
<dbReference type="InterPro" id="IPR006598">
    <property type="entry name" value="CAP10"/>
</dbReference>
<evidence type="ECO:0000256" key="2">
    <source>
        <dbReference type="ARBA" id="ARBA00022679"/>
    </source>
</evidence>
<comment type="caution">
    <text evidence="4">The sequence shown here is derived from an EMBL/GenBank/DDBJ whole genome shotgun (WGS) entry which is preliminary data.</text>
</comment>
<dbReference type="Proteomes" id="UP000722791">
    <property type="component" value="Unassembled WGS sequence"/>
</dbReference>
<dbReference type="PANTHER" id="PTHR12203:SF35">
    <property type="entry name" value="PROTEIN O-GLUCOSYLTRANSFERASE 1"/>
    <property type="match status" value="1"/>
</dbReference>
<accession>A0A8J4CC29</accession>
<protein>
    <recommendedName>
        <fullName evidence="3">Glycosyl transferase CAP10 domain-containing protein</fullName>
    </recommendedName>
</protein>
<reference evidence="4" key="1">
    <citation type="journal article" date="2021" name="Proc. Natl. Acad. Sci. U.S.A.">
        <title>Three genomes in the algal genus Volvox reveal the fate of a haploid sex-determining region after a transition to homothallism.</title>
        <authorList>
            <person name="Yamamoto K."/>
            <person name="Hamaji T."/>
            <person name="Kawai-Toyooka H."/>
            <person name="Matsuzaki R."/>
            <person name="Takahashi F."/>
            <person name="Nishimura Y."/>
            <person name="Kawachi M."/>
            <person name="Noguchi H."/>
            <person name="Minakuchi Y."/>
            <person name="Umen J.G."/>
            <person name="Toyoda A."/>
            <person name="Nozaki H."/>
        </authorList>
    </citation>
    <scope>NUCLEOTIDE SEQUENCE</scope>
    <source>
        <strain evidence="5">NIES-3785</strain>
        <strain evidence="4">NIES-3786</strain>
    </source>
</reference>
<evidence type="ECO:0000313" key="4">
    <source>
        <dbReference type="EMBL" id="GIL78807.1"/>
    </source>
</evidence>
<dbReference type="SMART" id="SM00672">
    <property type="entry name" value="CAP10"/>
    <property type="match status" value="1"/>
</dbReference>
<dbReference type="OrthoDB" id="549012at2759"/>
<gene>
    <name evidence="4" type="ORF">Vretifemale_8236</name>
    <name evidence="5" type="ORF">Vretimale_236</name>
</gene>
<name>A0A8J4CC29_9CHLO</name>
<feature type="domain" description="Glycosyl transferase CAP10" evidence="3">
    <location>
        <begin position="184"/>
        <end position="428"/>
    </location>
</feature>
<comment type="similarity">
    <text evidence="1">Belongs to the glycosyltransferase 90 family.</text>
</comment>
<dbReference type="PANTHER" id="PTHR12203">
    <property type="entry name" value="KDEL LYS-ASP-GLU-LEU CONTAINING - RELATED"/>
    <property type="match status" value="1"/>
</dbReference>
<dbReference type="Proteomes" id="UP000747110">
    <property type="component" value="Unassembled WGS sequence"/>
</dbReference>